<feature type="transmembrane region" description="Helical" evidence="2">
    <location>
        <begin position="7"/>
        <end position="30"/>
    </location>
</feature>
<organism evidence="3 4">
    <name type="scientific">Corynebacterium spheniscorum</name>
    <dbReference type="NCBI Taxonomy" id="185761"/>
    <lineage>
        <taxon>Bacteria</taxon>
        <taxon>Bacillati</taxon>
        <taxon>Actinomycetota</taxon>
        <taxon>Actinomycetes</taxon>
        <taxon>Mycobacteriales</taxon>
        <taxon>Corynebacteriaceae</taxon>
        <taxon>Corynebacterium</taxon>
    </lineage>
</organism>
<keyword evidence="4" id="KW-1185">Reference proteome</keyword>
<feature type="compositionally biased region" description="Low complexity" evidence="1">
    <location>
        <begin position="336"/>
        <end position="348"/>
    </location>
</feature>
<dbReference type="RefSeq" id="WP_092285430.1">
    <property type="nucleotide sequence ID" value="NZ_FOPJ01000006.1"/>
</dbReference>
<sequence>MAKKSGGGVFIGGLGFGIAAGVALGTLVIAPNLPEGSHAQLAIAQKDLAASKELAEINGAQAASADGLIGDLAASVVKDTLKDKAVLIMHTEDADATDLSRVSELLGKAGAEITGDIALKDKFLSKDGADSLKSIVANTLPAGAKLSTDSLDPGTHAGEALGAALTMDPESGDPKAAAEDRKLLLSALADADFISFDEDTISPADSLVIITGDSDGLAKKDDSESDTPTSSFAAQTLAKFAAALDRADGAVVLAGRVHTAADTGVIGLLRKDAEAQGVSTVDSLSREWARLATVLAVKEQLKGGHGAYGAASSAEAVAPAPDGATPSVPAEEQPSAEQNAPEQNTAEENTAEENTAEQNTADQSGSEQES</sequence>
<dbReference type="GO" id="GO:0055070">
    <property type="term" value="P:copper ion homeostasis"/>
    <property type="evidence" value="ECO:0007669"/>
    <property type="project" value="InterPro"/>
</dbReference>
<evidence type="ECO:0000256" key="2">
    <source>
        <dbReference type="SAM" id="Phobius"/>
    </source>
</evidence>
<proteinExistence type="predicted"/>
<dbReference type="AlphaFoldDB" id="A0A1I2SPS0"/>
<keyword evidence="2" id="KW-1133">Transmembrane helix</keyword>
<dbReference type="Proteomes" id="UP000199065">
    <property type="component" value="Unassembled WGS sequence"/>
</dbReference>
<feature type="region of interest" description="Disordered" evidence="1">
    <location>
        <begin position="313"/>
        <end position="370"/>
    </location>
</feature>
<gene>
    <name evidence="3" type="ORF">SAMN05660282_01187</name>
</gene>
<evidence type="ECO:0000256" key="1">
    <source>
        <dbReference type="SAM" id="MobiDB-lite"/>
    </source>
</evidence>
<protein>
    <submittedName>
        <fullName evidence="3">Copper transport outer membrane protein, MctB</fullName>
    </submittedName>
</protein>
<dbReference type="InterPro" id="IPR021522">
    <property type="entry name" value="MctB"/>
</dbReference>
<keyword evidence="2" id="KW-0812">Transmembrane</keyword>
<dbReference type="GO" id="GO:0016020">
    <property type="term" value="C:membrane"/>
    <property type="evidence" value="ECO:0007669"/>
    <property type="project" value="InterPro"/>
</dbReference>
<accession>A0A1I2SPS0</accession>
<reference evidence="3 4" key="1">
    <citation type="submission" date="2016-10" db="EMBL/GenBank/DDBJ databases">
        <authorList>
            <person name="de Groot N.N."/>
        </authorList>
    </citation>
    <scope>NUCLEOTIDE SEQUENCE [LARGE SCALE GENOMIC DNA]</scope>
    <source>
        <strain>J11</strain>
        <strain evidence="4">PG 39</strain>
    </source>
</reference>
<keyword evidence="2" id="KW-0472">Membrane</keyword>
<name>A0A1I2SPS0_9CORY</name>
<dbReference type="EMBL" id="FOPJ01000006">
    <property type="protein sequence ID" value="SFG54814.1"/>
    <property type="molecule type" value="Genomic_DNA"/>
</dbReference>
<dbReference type="Pfam" id="PF11382">
    <property type="entry name" value="MctB"/>
    <property type="match status" value="1"/>
</dbReference>
<evidence type="ECO:0000313" key="3">
    <source>
        <dbReference type="EMBL" id="SFG54814.1"/>
    </source>
</evidence>
<dbReference type="OrthoDB" id="4350157at2"/>
<dbReference type="STRING" id="185761.SAMN05660282_01187"/>
<evidence type="ECO:0000313" key="4">
    <source>
        <dbReference type="Proteomes" id="UP000199065"/>
    </source>
</evidence>